<gene>
    <name evidence="3" type="ordered locus">Isop_2364</name>
</gene>
<dbReference type="STRING" id="575540.Isop_2364"/>
<accession>E8QWP1</accession>
<dbReference type="PANTHER" id="PTHR33352:SF2">
    <property type="entry name" value="SLL0995 PROTEIN"/>
    <property type="match status" value="1"/>
</dbReference>
<evidence type="ECO:0000313" key="3">
    <source>
        <dbReference type="EMBL" id="ADV62941.1"/>
    </source>
</evidence>
<evidence type="ECO:0000313" key="4">
    <source>
        <dbReference type="Proteomes" id="UP000008631"/>
    </source>
</evidence>
<evidence type="ECO:0000256" key="1">
    <source>
        <dbReference type="SAM" id="MobiDB-lite"/>
    </source>
</evidence>
<dbReference type="PANTHER" id="PTHR33352">
    <property type="entry name" value="SLR1095 PROTEIN"/>
    <property type="match status" value="1"/>
</dbReference>
<dbReference type="InterPro" id="IPR012296">
    <property type="entry name" value="Nuclease_put_TT1808"/>
</dbReference>
<dbReference type="RefSeq" id="WP_013565229.1">
    <property type="nucleotide sequence ID" value="NC_014962.1"/>
</dbReference>
<feature type="domain" description="Putative restriction endonuclease" evidence="2">
    <location>
        <begin position="63"/>
        <end position="171"/>
    </location>
</feature>
<reference key="1">
    <citation type="submission" date="2010-11" db="EMBL/GenBank/DDBJ databases">
        <title>The complete sequence of chromosome of Isophaera pallida ATCC 43644.</title>
        <authorList>
            <consortium name="US DOE Joint Genome Institute (JGI-PGF)"/>
            <person name="Lucas S."/>
            <person name="Copeland A."/>
            <person name="Lapidus A."/>
            <person name="Bruce D."/>
            <person name="Goodwin L."/>
            <person name="Pitluck S."/>
            <person name="Kyrpides N."/>
            <person name="Mavromatis K."/>
            <person name="Pagani I."/>
            <person name="Ivanova N."/>
            <person name="Saunders E."/>
            <person name="Brettin T."/>
            <person name="Detter J.C."/>
            <person name="Han C."/>
            <person name="Tapia R."/>
            <person name="Land M."/>
            <person name="Hauser L."/>
            <person name="Markowitz V."/>
            <person name="Cheng J.-F."/>
            <person name="Hugenholtz P."/>
            <person name="Woyke T."/>
            <person name="Wu D."/>
            <person name="Eisen J.A."/>
        </authorList>
    </citation>
    <scope>NUCLEOTIDE SEQUENCE</scope>
    <source>
        <strain>ATCC 43644</strain>
    </source>
</reference>
<organism evidence="3 4">
    <name type="scientific">Isosphaera pallida (strain ATCC 43644 / DSM 9630 / IS1B)</name>
    <dbReference type="NCBI Taxonomy" id="575540"/>
    <lineage>
        <taxon>Bacteria</taxon>
        <taxon>Pseudomonadati</taxon>
        <taxon>Planctomycetota</taxon>
        <taxon>Planctomycetia</taxon>
        <taxon>Isosphaerales</taxon>
        <taxon>Isosphaeraceae</taxon>
        <taxon>Isosphaera</taxon>
    </lineage>
</organism>
<dbReference type="HOGENOM" id="CLU_075279_0_0_0"/>
<dbReference type="InParanoid" id="E8QWP1"/>
<dbReference type="InterPro" id="IPR011335">
    <property type="entry name" value="Restrct_endonuc-II-like"/>
</dbReference>
<dbReference type="InterPro" id="IPR008538">
    <property type="entry name" value="Uma2"/>
</dbReference>
<dbReference type="AlphaFoldDB" id="E8QWP1"/>
<dbReference type="Gene3D" id="3.90.1570.10">
    <property type="entry name" value="tt1808, chain A"/>
    <property type="match status" value="1"/>
</dbReference>
<sequence>MTPPNTTSTPLPHHDPHSNTQLQHRQHHHHHINSFPDEDGLPMAFNTLHYQWIVVIKENLELLFQNHPHVFVAADLLWYPNPNDDRERTAPDVMVVFGRPKGPRGSYKMWLEDHIPAHVVFEILSPGNTKAELDHKLDFYQRHGVEEYYLFEPEPERQALEIRLRQEGRLNALTPQQTIGFVSPRLGIRFQPDLKPMRILRPDGEPFVSFLELHQRVQAEHQRAQAEHQRAEAEHQRAEAEHQRAEAERQRAEAEHQRAENALKQLQEQAQLIEQLRSQLAAAQNKTQLNDPSS</sequence>
<dbReference type="OrthoDB" id="275220at2"/>
<name>E8QWP1_ISOPI</name>
<dbReference type="EMBL" id="CP002353">
    <property type="protein sequence ID" value="ADV62941.1"/>
    <property type="molecule type" value="Genomic_DNA"/>
</dbReference>
<evidence type="ECO:0000259" key="2">
    <source>
        <dbReference type="Pfam" id="PF05685"/>
    </source>
</evidence>
<feature type="compositionally biased region" description="Basic and acidic residues" evidence="1">
    <location>
        <begin position="223"/>
        <end position="261"/>
    </location>
</feature>
<dbReference type="SUPFAM" id="SSF52980">
    <property type="entry name" value="Restriction endonuclease-like"/>
    <property type="match status" value="1"/>
</dbReference>
<dbReference type="Proteomes" id="UP000008631">
    <property type="component" value="Chromosome"/>
</dbReference>
<dbReference type="eggNOG" id="COG4636">
    <property type="taxonomic scope" value="Bacteria"/>
</dbReference>
<feature type="compositionally biased region" description="Polar residues" evidence="1">
    <location>
        <begin position="1"/>
        <end position="10"/>
    </location>
</feature>
<reference evidence="3 4" key="2">
    <citation type="journal article" date="2011" name="Stand. Genomic Sci.">
        <title>Complete genome sequence of Isosphaera pallida type strain (IS1B).</title>
        <authorList>
            <consortium name="US DOE Joint Genome Institute (JGI-PGF)"/>
            <person name="Goker M."/>
            <person name="Cleland D."/>
            <person name="Saunders E."/>
            <person name="Lapidus A."/>
            <person name="Nolan M."/>
            <person name="Lucas S."/>
            <person name="Hammon N."/>
            <person name="Deshpande S."/>
            <person name="Cheng J.F."/>
            <person name="Tapia R."/>
            <person name="Han C."/>
            <person name="Goodwin L."/>
            <person name="Pitluck S."/>
            <person name="Liolios K."/>
            <person name="Pagani I."/>
            <person name="Ivanova N."/>
            <person name="Mavromatis K."/>
            <person name="Pati A."/>
            <person name="Chen A."/>
            <person name="Palaniappan K."/>
            <person name="Land M."/>
            <person name="Hauser L."/>
            <person name="Chang Y.J."/>
            <person name="Jeffries C.D."/>
            <person name="Detter J.C."/>
            <person name="Beck B."/>
            <person name="Woyke T."/>
            <person name="Bristow J."/>
            <person name="Eisen J.A."/>
            <person name="Markowitz V."/>
            <person name="Hugenholtz P."/>
            <person name="Kyrpides N.C."/>
            <person name="Klenk H.P."/>
        </authorList>
    </citation>
    <scope>NUCLEOTIDE SEQUENCE [LARGE SCALE GENOMIC DNA]</scope>
    <source>
        <strain evidence="4">ATCC 43644 / DSM 9630 / IS1B</strain>
    </source>
</reference>
<proteinExistence type="predicted"/>
<feature type="region of interest" description="Disordered" evidence="1">
    <location>
        <begin position="1"/>
        <end position="35"/>
    </location>
</feature>
<keyword evidence="4" id="KW-1185">Reference proteome</keyword>
<dbReference type="KEGG" id="ipa:Isop_2364"/>
<dbReference type="CDD" id="cd06260">
    <property type="entry name" value="DUF820-like"/>
    <property type="match status" value="1"/>
</dbReference>
<feature type="region of interest" description="Disordered" evidence="1">
    <location>
        <begin position="223"/>
        <end position="265"/>
    </location>
</feature>
<dbReference type="Pfam" id="PF05685">
    <property type="entry name" value="Uma2"/>
    <property type="match status" value="1"/>
</dbReference>
<protein>
    <recommendedName>
        <fullName evidence="2">Putative restriction endonuclease domain-containing protein</fullName>
    </recommendedName>
</protein>